<organism evidence="2 3">
    <name type="scientific">Fibrisoma limi BUZ 3</name>
    <dbReference type="NCBI Taxonomy" id="1185876"/>
    <lineage>
        <taxon>Bacteria</taxon>
        <taxon>Pseudomonadati</taxon>
        <taxon>Bacteroidota</taxon>
        <taxon>Cytophagia</taxon>
        <taxon>Cytophagales</taxon>
        <taxon>Spirosomataceae</taxon>
        <taxon>Fibrisoma</taxon>
    </lineage>
</organism>
<feature type="transmembrane region" description="Helical" evidence="1">
    <location>
        <begin position="95"/>
        <end position="114"/>
    </location>
</feature>
<evidence type="ECO:0000313" key="3">
    <source>
        <dbReference type="Proteomes" id="UP000009309"/>
    </source>
</evidence>
<keyword evidence="1" id="KW-1133">Transmembrane helix</keyword>
<name>I2GKS2_9BACT</name>
<keyword evidence="1" id="KW-0472">Membrane</keyword>
<feature type="transmembrane region" description="Helical" evidence="1">
    <location>
        <begin position="31"/>
        <end position="51"/>
    </location>
</feature>
<keyword evidence="3" id="KW-1185">Reference proteome</keyword>
<dbReference type="RefSeq" id="WP_009283076.1">
    <property type="nucleotide sequence ID" value="NZ_CAIT01000007.1"/>
</dbReference>
<proteinExistence type="predicted"/>
<sequence length="156" mass="16970">MKVLTLLFLFAATNAVLVFLARLSADVPARVRISVAAIAASFCLTFLLVWRLPLHTDWGLNSLSISITVTALLGFQYLGSGELSREERMSLLRRYAAGLIITSIAAVLATGLIYQLNKQQLSAPAPRVPIQPDTAKRVTVDASTQKAIDDFKKLAQ</sequence>
<gene>
    <name evidence="2" type="ORF">BN8_03674</name>
</gene>
<reference evidence="2 3" key="1">
    <citation type="journal article" date="2012" name="J. Bacteriol.">
        <title>Genome Sequence of the Filamentous Bacterium Fibrisoma limi BUZ 3T.</title>
        <authorList>
            <person name="Filippini M."/>
            <person name="Qi W."/>
            <person name="Jaenicke S."/>
            <person name="Goesmann A."/>
            <person name="Smits T.H."/>
            <person name="Bagheri H.C."/>
        </authorList>
    </citation>
    <scope>NUCLEOTIDE SEQUENCE [LARGE SCALE GENOMIC DNA]</scope>
    <source>
        <strain evidence="3">BUZ 3T</strain>
    </source>
</reference>
<dbReference type="STRING" id="1185876.BN8_03674"/>
<accession>I2GKS2</accession>
<feature type="transmembrane region" description="Helical" evidence="1">
    <location>
        <begin position="58"/>
        <end position="75"/>
    </location>
</feature>
<evidence type="ECO:0000313" key="2">
    <source>
        <dbReference type="EMBL" id="CCH54498.1"/>
    </source>
</evidence>
<keyword evidence="1" id="KW-0812">Transmembrane</keyword>
<dbReference type="AlphaFoldDB" id="I2GKS2"/>
<dbReference type="EMBL" id="CAIT01000007">
    <property type="protein sequence ID" value="CCH54498.1"/>
    <property type="molecule type" value="Genomic_DNA"/>
</dbReference>
<dbReference type="Proteomes" id="UP000009309">
    <property type="component" value="Unassembled WGS sequence"/>
</dbReference>
<evidence type="ECO:0000256" key="1">
    <source>
        <dbReference type="SAM" id="Phobius"/>
    </source>
</evidence>
<protein>
    <submittedName>
        <fullName evidence="2">Uncharacterized protein</fullName>
    </submittedName>
</protein>
<comment type="caution">
    <text evidence="2">The sequence shown here is derived from an EMBL/GenBank/DDBJ whole genome shotgun (WGS) entry which is preliminary data.</text>
</comment>